<name>A0A8W8M1B9_MAGGI</name>
<evidence type="ECO:0000313" key="2">
    <source>
        <dbReference type="EnsemblMetazoa" id="G30839.1:cds"/>
    </source>
</evidence>
<dbReference type="OMA" id="DNIHDIC"/>
<feature type="region of interest" description="Disordered" evidence="1">
    <location>
        <begin position="389"/>
        <end position="415"/>
    </location>
</feature>
<dbReference type="EnsemblMetazoa" id="G30839.1">
    <property type="protein sequence ID" value="G30839.1:cds"/>
    <property type="gene ID" value="G30839"/>
</dbReference>
<sequence>MTTMEDTELDAAPVDSRFTDARSPGHPGFINRISNQELYERHPSYPRTVDEDPVEPVDLIHIVFVRAKEDYDTFDGFLKWFTDILLTVENGKSVKYETHDSELFPGTHDDNIHDICERAILIVPFLSKFFCTDKALRFFTSEAIGKTRLDQTFPKGALEKKIKQQKKYAVRPIHTADPRSGTYRIPTGLTMMKGIEYYSKDKHVGYVKNQVTGMIKEAIRKFDERKAAMVSALTGVDQFLESFEESFEKKFGPPPVEPSIESIMHGNPNGLAFVGNGYGVQEQQVGNMGMGEYLTLTTDSLAAETDGNTSLTNSASSDTQGNKQLNDATVLTNGQTTLPQTSTTSEDERVNLLAEGKNVCINDSNGFRPAMCQNDTSLEIDNGSLHKNTEQNATQKATKSQDQNSPDRALNFSPGVRVRKDSGETVRTNYISYTGPAVPNIAKAAASNTTQEELKGKQPMKNQRKKGENIIVIQNCRVVQIGDGSAIHTREKRKSAQKNTAKIETSWYDTSPTTQISESETSWNDLSSTDESYIETRTKVMTNEDTVSKEFNTSDSDNENALFADNIPSDFSRASRNSARSSQGLQMAEEHGEELEEPGSDMDSFLDEQLNDPSLESLKPFEEDPLECTGVCHEPIVRLCKNTMKRYGSVDSGYHSHFSHIYQTSLTRRPGTEQDEDEVD</sequence>
<keyword evidence="3" id="KW-1185">Reference proteome</keyword>
<protein>
    <submittedName>
        <fullName evidence="2">Uncharacterized protein</fullName>
    </submittedName>
</protein>
<proteinExistence type="predicted"/>
<feature type="region of interest" description="Disordered" evidence="1">
    <location>
        <begin position="559"/>
        <end position="608"/>
    </location>
</feature>
<feature type="compositionally biased region" description="Polar residues" evidence="1">
    <location>
        <begin position="390"/>
        <end position="406"/>
    </location>
</feature>
<organism evidence="2 3">
    <name type="scientific">Magallana gigas</name>
    <name type="common">Pacific oyster</name>
    <name type="synonym">Crassostrea gigas</name>
    <dbReference type="NCBI Taxonomy" id="29159"/>
    <lineage>
        <taxon>Eukaryota</taxon>
        <taxon>Metazoa</taxon>
        <taxon>Spiralia</taxon>
        <taxon>Lophotrochozoa</taxon>
        <taxon>Mollusca</taxon>
        <taxon>Bivalvia</taxon>
        <taxon>Autobranchia</taxon>
        <taxon>Pteriomorphia</taxon>
        <taxon>Ostreida</taxon>
        <taxon>Ostreoidea</taxon>
        <taxon>Ostreidae</taxon>
        <taxon>Magallana</taxon>
    </lineage>
</organism>
<dbReference type="OrthoDB" id="6157949at2759"/>
<feature type="region of interest" description="Disordered" evidence="1">
    <location>
        <begin position="1"/>
        <end position="31"/>
    </location>
</feature>
<dbReference type="Proteomes" id="UP000005408">
    <property type="component" value="Unassembled WGS sequence"/>
</dbReference>
<reference evidence="2" key="1">
    <citation type="submission" date="2022-08" db="UniProtKB">
        <authorList>
            <consortium name="EnsemblMetazoa"/>
        </authorList>
    </citation>
    <scope>IDENTIFICATION</scope>
    <source>
        <strain evidence="2">05x7-T-G4-1.051#20</strain>
    </source>
</reference>
<feature type="compositionally biased region" description="Acidic residues" evidence="1">
    <location>
        <begin position="591"/>
        <end position="608"/>
    </location>
</feature>
<accession>A0A8W8M1B9</accession>
<feature type="region of interest" description="Disordered" evidence="1">
    <location>
        <begin position="509"/>
        <end position="529"/>
    </location>
</feature>
<feature type="compositionally biased region" description="Low complexity" evidence="1">
    <location>
        <begin position="572"/>
        <end position="582"/>
    </location>
</feature>
<dbReference type="AlphaFoldDB" id="A0A8W8M1B9"/>
<evidence type="ECO:0000313" key="3">
    <source>
        <dbReference type="Proteomes" id="UP000005408"/>
    </source>
</evidence>
<evidence type="ECO:0000256" key="1">
    <source>
        <dbReference type="SAM" id="MobiDB-lite"/>
    </source>
</evidence>